<evidence type="ECO:0000256" key="2">
    <source>
        <dbReference type="SAM" id="SignalP"/>
    </source>
</evidence>
<accession>A0ABT4UNG9</accession>
<keyword evidence="2" id="KW-0732">Signal</keyword>
<dbReference type="RefSeq" id="WP_407032715.1">
    <property type="nucleotide sequence ID" value="NZ_JAQGEF010000029.1"/>
</dbReference>
<organism evidence="3 4">
    <name type="scientific">Polluticaenibacter yanchengensis</name>
    <dbReference type="NCBI Taxonomy" id="3014562"/>
    <lineage>
        <taxon>Bacteria</taxon>
        <taxon>Pseudomonadati</taxon>
        <taxon>Bacteroidota</taxon>
        <taxon>Chitinophagia</taxon>
        <taxon>Chitinophagales</taxon>
        <taxon>Chitinophagaceae</taxon>
        <taxon>Polluticaenibacter</taxon>
    </lineage>
</organism>
<comment type="caution">
    <text evidence="3">The sequence shown here is derived from an EMBL/GenBank/DDBJ whole genome shotgun (WGS) entry which is preliminary data.</text>
</comment>
<evidence type="ECO:0000313" key="4">
    <source>
        <dbReference type="Proteomes" id="UP001210231"/>
    </source>
</evidence>
<feature type="chain" id="PRO_5045447410" description="Prolyl-tRNA synthetase" evidence="2">
    <location>
        <begin position="24"/>
        <end position="300"/>
    </location>
</feature>
<evidence type="ECO:0008006" key="5">
    <source>
        <dbReference type="Google" id="ProtNLM"/>
    </source>
</evidence>
<dbReference type="Proteomes" id="UP001210231">
    <property type="component" value="Unassembled WGS sequence"/>
</dbReference>
<evidence type="ECO:0000256" key="1">
    <source>
        <dbReference type="SAM" id="MobiDB-lite"/>
    </source>
</evidence>
<feature type="compositionally biased region" description="Low complexity" evidence="1">
    <location>
        <begin position="245"/>
        <end position="271"/>
    </location>
</feature>
<feature type="compositionally biased region" description="Polar residues" evidence="1">
    <location>
        <begin position="204"/>
        <end position="240"/>
    </location>
</feature>
<keyword evidence="4" id="KW-1185">Reference proteome</keyword>
<feature type="signal peptide" evidence="2">
    <location>
        <begin position="1"/>
        <end position="23"/>
    </location>
</feature>
<dbReference type="PROSITE" id="PS51257">
    <property type="entry name" value="PROKAR_LIPOPROTEIN"/>
    <property type="match status" value="1"/>
</dbReference>
<gene>
    <name evidence="3" type="ORF">O3P16_16355</name>
</gene>
<reference evidence="3 4" key="1">
    <citation type="submission" date="2022-12" db="EMBL/GenBank/DDBJ databases">
        <title>Chitinophagaceae gen. sp. nov., a new member of the family Chitinophagaceae, isolated from soil in a chemical factory.</title>
        <authorList>
            <person name="Ke Z."/>
        </authorList>
    </citation>
    <scope>NUCLEOTIDE SEQUENCE [LARGE SCALE GENOMIC DNA]</scope>
    <source>
        <strain evidence="3 4">LY-5</strain>
    </source>
</reference>
<protein>
    <recommendedName>
        <fullName evidence="5">Prolyl-tRNA synthetase</fullName>
    </recommendedName>
</protein>
<proteinExistence type="predicted"/>
<evidence type="ECO:0000313" key="3">
    <source>
        <dbReference type="EMBL" id="MDA3616386.1"/>
    </source>
</evidence>
<sequence length="300" mass="32676">MKNKFLILLGLGGLLASCSSVYKSGQTPDDLYYAESPAITANVRASNVAEDDYVSGEDGEYRSLWGDSDDNYLRQKVSNGGKWNSIDDNNYWNGYTYASGSVYNPYMYGNSFNSWNSYWNTGFYNYNSMWGFSPLSIRFGSPFYYGMGMGFMNDPFWGWNSGFYPGMFAYNRFGGYYGGYYNYYGGVGNGGYWGNNGTKPNPIYRNTTRPSSLSRYSNNNGFSRMNTQSASSSGRNSGTYRSVFGNNNGPNSGSSYERPARTFNTGSSNSGGSFGGGSSSGSSGGSSRSTGGGNTSRGGR</sequence>
<dbReference type="EMBL" id="JAQGEF010000029">
    <property type="protein sequence ID" value="MDA3616386.1"/>
    <property type="molecule type" value="Genomic_DNA"/>
</dbReference>
<feature type="compositionally biased region" description="Gly residues" evidence="1">
    <location>
        <begin position="272"/>
        <end position="300"/>
    </location>
</feature>
<feature type="region of interest" description="Disordered" evidence="1">
    <location>
        <begin position="203"/>
        <end position="300"/>
    </location>
</feature>
<name>A0ABT4UNG9_9BACT</name>